<evidence type="ECO:0000256" key="6">
    <source>
        <dbReference type="ARBA" id="ARBA00023136"/>
    </source>
</evidence>
<proteinExistence type="predicted"/>
<dbReference type="RefSeq" id="WP_132587268.1">
    <property type="nucleotide sequence ID" value="NZ_SLUM01000001.1"/>
</dbReference>
<dbReference type="PIRSF" id="PIRSF006603">
    <property type="entry name" value="DinF"/>
    <property type="match status" value="1"/>
</dbReference>
<feature type="transmembrane region" description="Helical" evidence="7">
    <location>
        <begin position="308"/>
        <end position="328"/>
    </location>
</feature>
<dbReference type="Proteomes" id="UP000295184">
    <property type="component" value="Unassembled WGS sequence"/>
</dbReference>
<dbReference type="AlphaFoldDB" id="A0A4R1R7I9"/>
<dbReference type="Pfam" id="PF01554">
    <property type="entry name" value="MatE"/>
    <property type="match status" value="2"/>
</dbReference>
<reference evidence="8 9" key="1">
    <citation type="submission" date="2019-03" db="EMBL/GenBank/DDBJ databases">
        <title>Genomic Encyclopedia of Type Strains, Phase IV (KMG-IV): sequencing the most valuable type-strain genomes for metagenomic binning, comparative biology and taxonomic classification.</title>
        <authorList>
            <person name="Goeker M."/>
        </authorList>
    </citation>
    <scope>NUCLEOTIDE SEQUENCE [LARGE SCALE GENOMIC DNA]</scope>
    <source>
        <strain evidence="8 9">DSM 100451</strain>
    </source>
</reference>
<evidence type="ECO:0000256" key="4">
    <source>
        <dbReference type="ARBA" id="ARBA00022692"/>
    </source>
</evidence>
<keyword evidence="5 7" id="KW-1133">Transmembrane helix</keyword>
<feature type="transmembrane region" description="Helical" evidence="7">
    <location>
        <begin position="40"/>
        <end position="68"/>
    </location>
</feature>
<dbReference type="EMBL" id="SLUM01000001">
    <property type="protein sequence ID" value="TCL61586.1"/>
    <property type="molecule type" value="Genomic_DNA"/>
</dbReference>
<keyword evidence="6 7" id="KW-0472">Membrane</keyword>
<feature type="transmembrane region" description="Helical" evidence="7">
    <location>
        <begin position="229"/>
        <end position="252"/>
    </location>
</feature>
<evidence type="ECO:0000256" key="3">
    <source>
        <dbReference type="ARBA" id="ARBA00022475"/>
    </source>
</evidence>
<evidence type="ECO:0000256" key="5">
    <source>
        <dbReference type="ARBA" id="ARBA00022989"/>
    </source>
</evidence>
<keyword evidence="3" id="KW-1003">Cell membrane</keyword>
<evidence type="ECO:0000313" key="8">
    <source>
        <dbReference type="EMBL" id="TCL61586.1"/>
    </source>
</evidence>
<sequence length="447" mass="47005">MTPLKRQFFRYALPSMLSQLLNSCFIIVDGFFIGRNMGDIGLAAINVAWPVTAFIQAVSLGLGLGGAVRLSTALGRGDKEEAALARGNTLTALAAAGVAMSVGLWLACPVILPLIGAKGELYAPALEYSRMICALALGQTINTGVLPLLRGSHKTIQAMSFTIVGLLGNILMDWLFIQAFQWGLAGAAVATGSAQILCAVLALPCLLASRELPLRRADFVPRWGMLRRIVQYGVSPFGLSISTSVILLITNLQALHWGSTRGVAVYAVLSYVLGAVIPLVSGVGDGVQPLLSHARGAGEWEHLAQLRRWGLCLAVGVALACSALTWIGRYQLPLVFGASPEATAEGASAIWTLCIGYPFMAVVRFCSSYFCAVGEPVASGILAYGEPLGTQPLALLTLPLVLGLTGVWVAWPVAVALAALAAVVLLAVQAGRQRPDTEHEKPAGQRP</sequence>
<dbReference type="InterPro" id="IPR051327">
    <property type="entry name" value="MATE_MepA_subfamily"/>
</dbReference>
<dbReference type="GO" id="GO:0005886">
    <property type="term" value="C:plasma membrane"/>
    <property type="evidence" value="ECO:0007669"/>
    <property type="project" value="UniProtKB-SubCell"/>
</dbReference>
<feature type="transmembrane region" description="Helical" evidence="7">
    <location>
        <begin position="264"/>
        <end position="287"/>
    </location>
</feature>
<dbReference type="STRING" id="1650663.GCA_001486665_01637"/>
<dbReference type="GO" id="GO:0042910">
    <property type="term" value="F:xenobiotic transmembrane transporter activity"/>
    <property type="evidence" value="ECO:0007669"/>
    <property type="project" value="InterPro"/>
</dbReference>
<gene>
    <name evidence="8" type="ORF">EDD77_10140</name>
</gene>
<dbReference type="InterPro" id="IPR048279">
    <property type="entry name" value="MdtK-like"/>
</dbReference>
<dbReference type="PANTHER" id="PTHR43823">
    <property type="entry name" value="SPORULATION PROTEIN YKVU"/>
    <property type="match status" value="1"/>
</dbReference>
<keyword evidence="2" id="KW-0813">Transport</keyword>
<dbReference type="GO" id="GO:0015297">
    <property type="term" value="F:antiporter activity"/>
    <property type="evidence" value="ECO:0007669"/>
    <property type="project" value="InterPro"/>
</dbReference>
<feature type="transmembrane region" description="Helical" evidence="7">
    <location>
        <begin position="183"/>
        <end position="208"/>
    </location>
</feature>
<keyword evidence="4 7" id="KW-0812">Transmembrane</keyword>
<feature type="transmembrane region" description="Helical" evidence="7">
    <location>
        <begin position="156"/>
        <end position="177"/>
    </location>
</feature>
<comment type="subcellular location">
    <subcellularLocation>
        <location evidence="1">Cell membrane</location>
        <topology evidence="1">Multi-pass membrane protein</topology>
    </subcellularLocation>
</comment>
<evidence type="ECO:0000313" key="9">
    <source>
        <dbReference type="Proteomes" id="UP000295184"/>
    </source>
</evidence>
<organism evidence="8 9">
    <name type="scientific">Allofournierella massiliensis</name>
    <dbReference type="NCBI Taxonomy" id="1650663"/>
    <lineage>
        <taxon>Bacteria</taxon>
        <taxon>Bacillati</taxon>
        <taxon>Bacillota</taxon>
        <taxon>Clostridia</taxon>
        <taxon>Eubacteriales</taxon>
        <taxon>Oscillospiraceae</taxon>
        <taxon>Allofournierella</taxon>
    </lineage>
</organism>
<dbReference type="InterPro" id="IPR002528">
    <property type="entry name" value="MATE_fam"/>
</dbReference>
<dbReference type="PANTHER" id="PTHR43823:SF3">
    <property type="entry name" value="MULTIDRUG EXPORT PROTEIN MEPA"/>
    <property type="match status" value="1"/>
</dbReference>
<accession>A0A4R1R7I9</accession>
<feature type="transmembrane region" description="Helical" evidence="7">
    <location>
        <begin position="89"/>
        <end position="116"/>
    </location>
</feature>
<comment type="caution">
    <text evidence="8">The sequence shown here is derived from an EMBL/GenBank/DDBJ whole genome shotgun (WGS) entry which is preliminary data.</text>
</comment>
<evidence type="ECO:0000256" key="1">
    <source>
        <dbReference type="ARBA" id="ARBA00004651"/>
    </source>
</evidence>
<protein>
    <submittedName>
        <fullName evidence="8">Putative MATE family efflux protein</fullName>
    </submittedName>
</protein>
<feature type="transmembrane region" description="Helical" evidence="7">
    <location>
        <begin position="128"/>
        <end position="149"/>
    </location>
</feature>
<name>A0A4R1R7I9_9FIRM</name>
<evidence type="ECO:0000256" key="7">
    <source>
        <dbReference type="SAM" id="Phobius"/>
    </source>
</evidence>
<evidence type="ECO:0000256" key="2">
    <source>
        <dbReference type="ARBA" id="ARBA00022448"/>
    </source>
</evidence>
<feature type="transmembrane region" description="Helical" evidence="7">
    <location>
        <begin position="12"/>
        <end position="34"/>
    </location>
</feature>
<feature type="transmembrane region" description="Helical" evidence="7">
    <location>
        <begin position="408"/>
        <end position="428"/>
    </location>
</feature>